<dbReference type="EMBL" id="LR796758">
    <property type="protein sequence ID" value="CAB4164028.1"/>
    <property type="molecule type" value="Genomic_DNA"/>
</dbReference>
<dbReference type="InterPro" id="IPR013785">
    <property type="entry name" value="Aldolase_TIM"/>
</dbReference>
<dbReference type="Gene3D" id="3.20.20.70">
    <property type="entry name" value="Aldolase class I"/>
    <property type="match status" value="1"/>
</dbReference>
<keyword evidence="3" id="KW-0408">Iron</keyword>
<keyword evidence="4" id="KW-0411">Iron-sulfur</keyword>
<dbReference type="EMBL" id="LR797502">
    <property type="protein sequence ID" value="CAB4221158.1"/>
    <property type="molecule type" value="Genomic_DNA"/>
</dbReference>
<dbReference type="SUPFAM" id="SSF102114">
    <property type="entry name" value="Radical SAM enzymes"/>
    <property type="match status" value="1"/>
</dbReference>
<evidence type="ECO:0008006" key="9">
    <source>
        <dbReference type="Google" id="ProtNLM"/>
    </source>
</evidence>
<evidence type="ECO:0000313" key="6">
    <source>
        <dbReference type="EMBL" id="CAB4165732.1"/>
    </source>
</evidence>
<dbReference type="InterPro" id="IPR058240">
    <property type="entry name" value="rSAM_sf"/>
</dbReference>
<organism evidence="5">
    <name type="scientific">uncultured Caudovirales phage</name>
    <dbReference type="NCBI Taxonomy" id="2100421"/>
    <lineage>
        <taxon>Viruses</taxon>
        <taxon>Duplodnaviria</taxon>
        <taxon>Heunggongvirae</taxon>
        <taxon>Uroviricota</taxon>
        <taxon>Caudoviricetes</taxon>
        <taxon>Peduoviridae</taxon>
        <taxon>Maltschvirus</taxon>
        <taxon>Maltschvirus maltsch</taxon>
    </lineage>
</organism>
<dbReference type="GO" id="GO:0051536">
    <property type="term" value="F:iron-sulfur cluster binding"/>
    <property type="evidence" value="ECO:0007669"/>
    <property type="project" value="UniProtKB-KW"/>
</dbReference>
<gene>
    <name evidence="7" type="ORF">UFOVP1146_384</name>
    <name evidence="8" type="ORF">UFOVP1638_181</name>
    <name evidence="5" type="ORF">UFOVP812_297</name>
    <name evidence="6" type="ORF">UFOVP818_268</name>
</gene>
<proteinExistence type="predicted"/>
<name>A0A6J5P3W3_9CAUD</name>
<evidence type="ECO:0000313" key="7">
    <source>
        <dbReference type="EMBL" id="CAB4187038.1"/>
    </source>
</evidence>
<sequence length="471" mass="55146">MNNKGDERTPNFKSKFLNDAEFMKNNLGPALCLAKWKQVSLHLPTGLNNSCYHPPLHAIPTELLKDNPSALHNTPHKKDQRKIMLKQQRPEECSYCWNMEDNGKLSDRHYRSGEPWAAAEFDAIKNSSGDEDVIPSYVEVNFNNACNLKCSYCSPQFSSTWQQEIDRHGAYPTLTPHNAPEHFTGSRKPIPHSQPNPYVDAFWSWWPELYPQLKHFRMTGGEPLLDKNTYRVFDYVLANPKPDLHLNVTSNFSVDEKSWKKYLSYVKRLCKKDNVEHFMQYVSLDSFGTQAEYIRHGLNFNLLWDRVNQFLTEIPGRNSITFIVTMNNLSVTGLGSLFAAILGLRHLYSNTYQRIWFDTPVLRQPAWQSLQLLPESYADQLELIWAWMIRQLETEDTPFKGFKDYELARLDRDIAWMRDGQKLDPVYLNKNKADFYRFFTEADRRHGTDFLTVFPEMSSWWAECKYHARQS</sequence>
<protein>
    <recommendedName>
        <fullName evidence="9">Radical_SAM domain containing protein</fullName>
    </recommendedName>
</protein>
<dbReference type="NCBIfam" id="NF033640">
    <property type="entry name" value="N_Twi_rSAM"/>
    <property type="match status" value="1"/>
</dbReference>
<reference evidence="5" key="1">
    <citation type="submission" date="2020-04" db="EMBL/GenBank/DDBJ databases">
        <authorList>
            <person name="Chiriac C."/>
            <person name="Salcher M."/>
            <person name="Ghai R."/>
            <person name="Kavagutti S V."/>
        </authorList>
    </citation>
    <scope>NUCLEOTIDE SEQUENCE</scope>
</reference>
<dbReference type="EMBL" id="LR797099">
    <property type="protein sequence ID" value="CAB4187038.1"/>
    <property type="molecule type" value="Genomic_DNA"/>
</dbReference>
<evidence type="ECO:0000256" key="2">
    <source>
        <dbReference type="ARBA" id="ARBA00022723"/>
    </source>
</evidence>
<dbReference type="EMBL" id="LR796776">
    <property type="protein sequence ID" value="CAB4165732.1"/>
    <property type="molecule type" value="Genomic_DNA"/>
</dbReference>
<dbReference type="SFLD" id="SFLDS00029">
    <property type="entry name" value="Radical_SAM"/>
    <property type="match status" value="1"/>
</dbReference>
<dbReference type="GO" id="GO:0003824">
    <property type="term" value="F:catalytic activity"/>
    <property type="evidence" value="ECO:0007669"/>
    <property type="project" value="InterPro"/>
</dbReference>
<evidence type="ECO:0000313" key="8">
    <source>
        <dbReference type="EMBL" id="CAB4221158.1"/>
    </source>
</evidence>
<evidence type="ECO:0000256" key="4">
    <source>
        <dbReference type="ARBA" id="ARBA00023014"/>
    </source>
</evidence>
<keyword evidence="1" id="KW-0949">S-adenosyl-L-methionine</keyword>
<accession>A0A6J5P3W3</accession>
<evidence type="ECO:0000313" key="5">
    <source>
        <dbReference type="EMBL" id="CAB4164028.1"/>
    </source>
</evidence>
<dbReference type="GO" id="GO:0046872">
    <property type="term" value="F:metal ion binding"/>
    <property type="evidence" value="ECO:0007669"/>
    <property type="project" value="UniProtKB-KW"/>
</dbReference>
<evidence type="ECO:0000256" key="3">
    <source>
        <dbReference type="ARBA" id="ARBA00023004"/>
    </source>
</evidence>
<dbReference type="InterPro" id="IPR007197">
    <property type="entry name" value="rSAM"/>
</dbReference>
<keyword evidence="2" id="KW-0479">Metal-binding</keyword>
<evidence type="ECO:0000256" key="1">
    <source>
        <dbReference type="ARBA" id="ARBA00022691"/>
    </source>
</evidence>